<dbReference type="EMBL" id="GEMB01007879">
    <property type="protein sequence ID" value="JAR95578.1"/>
    <property type="molecule type" value="Transcribed_RNA"/>
</dbReference>
<evidence type="ECO:0000256" key="3">
    <source>
        <dbReference type="ARBA" id="ARBA00023163"/>
    </source>
</evidence>
<evidence type="ECO:0000256" key="4">
    <source>
        <dbReference type="ARBA" id="ARBA00023242"/>
    </source>
</evidence>
<reference evidence="6" key="2">
    <citation type="journal article" date="2017" name="J. Med. Entomol.">
        <title>Transcriptome Analysis of the Triatoma infestans (Hemiptera: Reduviidae) Integument.</title>
        <authorList>
            <person name="Calderon-Fernandez G.M."/>
            <person name="Moriconi D.E."/>
            <person name="Dulbecco A.B."/>
            <person name="Juarez M.P."/>
        </authorList>
    </citation>
    <scope>NUCLEOTIDE SEQUENCE</scope>
    <source>
        <strain evidence="6">Int1</strain>
        <tissue evidence="6">Integument</tissue>
    </source>
</reference>
<evidence type="ECO:0000256" key="2">
    <source>
        <dbReference type="ARBA" id="ARBA00023015"/>
    </source>
</evidence>
<protein>
    <submittedName>
        <fullName evidence="6">Upstream stimulatory factor 1-like protein</fullName>
    </submittedName>
</protein>
<accession>A0A170U4C6</accession>
<proteinExistence type="predicted"/>
<feature type="non-terminal residue" evidence="6">
    <location>
        <position position="164"/>
    </location>
</feature>
<feature type="non-terminal residue" evidence="6">
    <location>
        <position position="1"/>
    </location>
</feature>
<dbReference type="PANTHER" id="PTHR46117">
    <property type="entry name" value="FI24210P1"/>
    <property type="match status" value="1"/>
</dbReference>
<evidence type="ECO:0000313" key="6">
    <source>
        <dbReference type="EMBL" id="JAR95578.1"/>
    </source>
</evidence>
<dbReference type="GO" id="GO:0005634">
    <property type="term" value="C:nucleus"/>
    <property type="evidence" value="ECO:0007669"/>
    <property type="project" value="UniProtKB-SubCell"/>
</dbReference>
<dbReference type="PANTHER" id="PTHR46117:SF3">
    <property type="entry name" value="FI24210P1"/>
    <property type="match status" value="1"/>
</dbReference>
<evidence type="ECO:0000256" key="5">
    <source>
        <dbReference type="SAM" id="MobiDB-lite"/>
    </source>
</evidence>
<dbReference type="InterPro" id="IPR051732">
    <property type="entry name" value="USF"/>
</dbReference>
<keyword evidence="2" id="KW-0805">Transcription regulation</keyword>
<organism evidence="6">
    <name type="scientific">Triatoma infestans</name>
    <name type="common">Assassin bug</name>
    <dbReference type="NCBI Taxonomy" id="30076"/>
    <lineage>
        <taxon>Eukaryota</taxon>
        <taxon>Metazoa</taxon>
        <taxon>Ecdysozoa</taxon>
        <taxon>Arthropoda</taxon>
        <taxon>Hexapoda</taxon>
        <taxon>Insecta</taxon>
        <taxon>Pterygota</taxon>
        <taxon>Neoptera</taxon>
        <taxon>Paraneoptera</taxon>
        <taxon>Hemiptera</taxon>
        <taxon>Heteroptera</taxon>
        <taxon>Panheteroptera</taxon>
        <taxon>Cimicomorpha</taxon>
        <taxon>Reduviidae</taxon>
        <taxon>Triatominae</taxon>
        <taxon>Triatoma</taxon>
    </lineage>
</organism>
<reference evidence="6" key="1">
    <citation type="submission" date="2016-04" db="EMBL/GenBank/DDBJ databases">
        <authorList>
            <person name="Calderon-Fernandez G.M.Sr."/>
        </authorList>
    </citation>
    <scope>NUCLEOTIDE SEQUENCE</scope>
    <source>
        <strain evidence="6">Int1</strain>
        <tissue evidence="6">Integument</tissue>
    </source>
</reference>
<keyword evidence="4" id="KW-0539">Nucleus</keyword>
<sequence length="164" mass="17895">RTLLMPVNDKVLKGEVSEELLTPGLSIVEEDGSVGSPEEHQITAASALIDNSIDTTDADDVHYEFREDGVTYRVVQLGESVEELPASAIAHNHSGGVQSPPQPVQTIYTNPINGGIYVIGTPHEVFPLGSTAQKTFVPKLDDNARPTITRDDKRRATHNEVERR</sequence>
<evidence type="ECO:0000256" key="1">
    <source>
        <dbReference type="ARBA" id="ARBA00004123"/>
    </source>
</evidence>
<dbReference type="AlphaFoldDB" id="A0A170U4C6"/>
<dbReference type="GO" id="GO:0000978">
    <property type="term" value="F:RNA polymerase II cis-regulatory region sequence-specific DNA binding"/>
    <property type="evidence" value="ECO:0007669"/>
    <property type="project" value="TreeGrafter"/>
</dbReference>
<feature type="region of interest" description="Disordered" evidence="5">
    <location>
        <begin position="139"/>
        <end position="164"/>
    </location>
</feature>
<keyword evidence="3" id="KW-0804">Transcription</keyword>
<dbReference type="GO" id="GO:0000981">
    <property type="term" value="F:DNA-binding transcription factor activity, RNA polymerase II-specific"/>
    <property type="evidence" value="ECO:0007669"/>
    <property type="project" value="TreeGrafter"/>
</dbReference>
<name>A0A170U4C6_TRIIF</name>
<comment type="subcellular location">
    <subcellularLocation>
        <location evidence="1">Nucleus</location>
    </subcellularLocation>
</comment>